<reference evidence="1" key="1">
    <citation type="submission" date="2024-05" db="EMBL/GenBank/DDBJ databases">
        <authorList>
            <person name="Bunk B."/>
            <person name="Swiderski J."/>
            <person name="Sproer C."/>
            <person name="Thiel V."/>
        </authorList>
    </citation>
    <scope>NUCLEOTIDE SEQUENCE</scope>
    <source>
        <strain evidence="1">DSM 17735</strain>
    </source>
</reference>
<name>A0AAU7LWI5_9BURK</name>
<dbReference type="EMBL" id="CP157675">
    <property type="protein sequence ID" value="XBP71941.1"/>
    <property type="molecule type" value="Genomic_DNA"/>
</dbReference>
<protein>
    <submittedName>
        <fullName evidence="1">Uncharacterized protein</fullName>
    </submittedName>
</protein>
<dbReference type="RefSeq" id="WP_349281277.1">
    <property type="nucleotide sequence ID" value="NZ_CBCSCU010000002.1"/>
</dbReference>
<sequence length="122" mass="14632">MLYAIDSDQKIIKIPHRREFDRWRKRLSDLEYKNIVDELNNRIEGTEIQTSSWMPGSNWSGTIFEPIYEKACEFSEIESALFFGLIVWVVFMDRPEWWSFGRYEKNGIPINGITYFQITPKR</sequence>
<dbReference type="AlphaFoldDB" id="A0AAU7LWI5"/>
<evidence type="ECO:0000313" key="1">
    <source>
        <dbReference type="EMBL" id="XBP71941.1"/>
    </source>
</evidence>
<gene>
    <name evidence="1" type="ORF">ABLV49_09155</name>
</gene>
<proteinExistence type="predicted"/>
<organism evidence="1">
    <name type="scientific">Polaromonas hydrogenivorans</name>
    <dbReference type="NCBI Taxonomy" id="335476"/>
    <lineage>
        <taxon>Bacteria</taxon>
        <taxon>Pseudomonadati</taxon>
        <taxon>Pseudomonadota</taxon>
        <taxon>Betaproteobacteria</taxon>
        <taxon>Burkholderiales</taxon>
        <taxon>Comamonadaceae</taxon>
        <taxon>Polaromonas</taxon>
    </lineage>
</organism>
<accession>A0AAU7LWI5</accession>